<dbReference type="Gene3D" id="1.20.120.450">
    <property type="entry name" value="dinb family like domain"/>
    <property type="match status" value="1"/>
</dbReference>
<dbReference type="SUPFAM" id="SSF109854">
    <property type="entry name" value="DinB/YfiT-like putative metalloenzymes"/>
    <property type="match status" value="1"/>
</dbReference>
<protein>
    <recommendedName>
        <fullName evidence="3">DUF664 domain-containing protein</fullName>
    </recommendedName>
</protein>
<dbReference type="InterPro" id="IPR034660">
    <property type="entry name" value="DinB/YfiT-like"/>
</dbReference>
<proteinExistence type="predicted"/>
<sequence>MARVERRWVTFILEGLNAMTFSEDDYAAYANQFKMLPGETLAGVLAELPSLDADHPLPEAPWFEPGARWSARRVFMHIIAETAQHSGHADIIRESLDGAKSMG</sequence>
<reference evidence="2" key="1">
    <citation type="journal article" date="2019" name="Int. J. Syst. Evol. Microbiol.">
        <title>The Global Catalogue of Microorganisms (GCM) 10K type strain sequencing project: providing services to taxonomists for standard genome sequencing and annotation.</title>
        <authorList>
            <consortium name="The Broad Institute Genomics Platform"/>
            <consortium name="The Broad Institute Genome Sequencing Center for Infectious Disease"/>
            <person name="Wu L."/>
            <person name="Ma J."/>
        </authorList>
    </citation>
    <scope>NUCLEOTIDE SEQUENCE [LARGE SCALE GENOMIC DNA]</scope>
    <source>
        <strain evidence="2">JCM 18303</strain>
    </source>
</reference>
<name>A0ABP9QCT7_9PSEU</name>
<evidence type="ECO:0000313" key="1">
    <source>
        <dbReference type="EMBL" id="GAA5159753.1"/>
    </source>
</evidence>
<gene>
    <name evidence="1" type="ORF">GCM10023321_41350</name>
</gene>
<dbReference type="InterPro" id="IPR007061">
    <property type="entry name" value="MST-like"/>
</dbReference>
<evidence type="ECO:0000313" key="2">
    <source>
        <dbReference type="Proteomes" id="UP001428817"/>
    </source>
</evidence>
<dbReference type="EMBL" id="BAABJP010000019">
    <property type="protein sequence ID" value="GAA5159753.1"/>
    <property type="molecule type" value="Genomic_DNA"/>
</dbReference>
<keyword evidence="2" id="KW-1185">Reference proteome</keyword>
<dbReference type="Pfam" id="PF04978">
    <property type="entry name" value="MST"/>
    <property type="match status" value="1"/>
</dbReference>
<comment type="caution">
    <text evidence="1">The sequence shown here is derived from an EMBL/GenBank/DDBJ whole genome shotgun (WGS) entry which is preliminary data.</text>
</comment>
<organism evidence="1 2">
    <name type="scientific">Pseudonocardia eucalypti</name>
    <dbReference type="NCBI Taxonomy" id="648755"/>
    <lineage>
        <taxon>Bacteria</taxon>
        <taxon>Bacillati</taxon>
        <taxon>Actinomycetota</taxon>
        <taxon>Actinomycetes</taxon>
        <taxon>Pseudonocardiales</taxon>
        <taxon>Pseudonocardiaceae</taxon>
        <taxon>Pseudonocardia</taxon>
    </lineage>
</organism>
<dbReference type="Proteomes" id="UP001428817">
    <property type="component" value="Unassembled WGS sequence"/>
</dbReference>
<evidence type="ECO:0008006" key="3">
    <source>
        <dbReference type="Google" id="ProtNLM"/>
    </source>
</evidence>
<accession>A0ABP9QCT7</accession>